<dbReference type="InterPro" id="IPR003782">
    <property type="entry name" value="SCO1/SenC"/>
</dbReference>
<dbReference type="CDD" id="cd02968">
    <property type="entry name" value="SCO"/>
    <property type="match status" value="1"/>
</dbReference>
<dbReference type="STRING" id="1118202.SAMN05443429_10813"/>
<keyword evidence="2 3" id="KW-0186">Copper</keyword>
<dbReference type="GO" id="GO:0046872">
    <property type="term" value="F:metal ion binding"/>
    <property type="evidence" value="ECO:0007669"/>
    <property type="project" value="UniProtKB-KW"/>
</dbReference>
<evidence type="ECO:0000256" key="3">
    <source>
        <dbReference type="PIRSR" id="PIRSR603782-1"/>
    </source>
</evidence>
<evidence type="ECO:0000313" key="6">
    <source>
        <dbReference type="EMBL" id="SHJ03695.1"/>
    </source>
</evidence>
<dbReference type="EMBL" id="FQYI01000008">
    <property type="protein sequence ID" value="SHJ03695.1"/>
    <property type="molecule type" value="Genomic_DNA"/>
</dbReference>
<dbReference type="OrthoDB" id="9811998at2"/>
<dbReference type="Gene3D" id="3.40.30.10">
    <property type="entry name" value="Glutaredoxin"/>
    <property type="match status" value="1"/>
</dbReference>
<feature type="binding site" evidence="3">
    <location>
        <position position="66"/>
    </location>
    <ligand>
        <name>Cu cation</name>
        <dbReference type="ChEBI" id="CHEBI:23378"/>
    </ligand>
</feature>
<dbReference type="PANTHER" id="PTHR12151:SF25">
    <property type="entry name" value="LINALOOL DEHYDRATASE_ISOMERASE DOMAIN-CONTAINING PROTEIN"/>
    <property type="match status" value="1"/>
</dbReference>
<sequence>MKFLKYLILSLTLITCQRKDHGIPADSLYQVSSKWETQNGEKIRLADFRGKVLVVSMIYTSCTTACPRLTAEMKALWQKVGVKDPERLQFVLISIDPKNDAPEAMQKHLETYGLADSNWTFLRGSEADTRELANIMAVKYKEISPMEFSHSNIITVYAKDGRLAYQQEGLDKDSEEKLVKEIKNQLKTR</sequence>
<evidence type="ECO:0000259" key="5">
    <source>
        <dbReference type="PROSITE" id="PS51352"/>
    </source>
</evidence>
<keyword evidence="3" id="KW-0479">Metal-binding</keyword>
<evidence type="ECO:0000256" key="1">
    <source>
        <dbReference type="ARBA" id="ARBA00010996"/>
    </source>
</evidence>
<feature type="disulfide bond" description="Redox-active" evidence="4">
    <location>
        <begin position="62"/>
        <end position="66"/>
    </location>
</feature>
<keyword evidence="4" id="KW-1015">Disulfide bond</keyword>
<name>A0A1M6G143_9FLAO</name>
<evidence type="ECO:0000256" key="2">
    <source>
        <dbReference type="ARBA" id="ARBA00023008"/>
    </source>
</evidence>
<dbReference type="PROSITE" id="PS51352">
    <property type="entry name" value="THIOREDOXIN_2"/>
    <property type="match status" value="1"/>
</dbReference>
<dbReference type="Proteomes" id="UP000184335">
    <property type="component" value="Unassembled WGS sequence"/>
</dbReference>
<dbReference type="InterPro" id="IPR013766">
    <property type="entry name" value="Thioredoxin_domain"/>
</dbReference>
<reference evidence="6 7" key="1">
    <citation type="submission" date="2016-11" db="EMBL/GenBank/DDBJ databases">
        <authorList>
            <person name="Jaros S."/>
            <person name="Januszkiewicz K."/>
            <person name="Wedrychowicz H."/>
        </authorList>
    </citation>
    <scope>NUCLEOTIDE SEQUENCE [LARGE SCALE GENOMIC DNA]</scope>
    <source>
        <strain evidence="6 7">DSM 25479</strain>
    </source>
</reference>
<dbReference type="AlphaFoldDB" id="A0A1M6G143"/>
<dbReference type="PANTHER" id="PTHR12151">
    <property type="entry name" value="ELECTRON TRANSPORT PROTIN SCO1/SENC FAMILY MEMBER"/>
    <property type="match status" value="1"/>
</dbReference>
<evidence type="ECO:0000256" key="4">
    <source>
        <dbReference type="PIRSR" id="PIRSR603782-2"/>
    </source>
</evidence>
<proteinExistence type="inferred from homology"/>
<feature type="domain" description="Thioredoxin" evidence="5">
    <location>
        <begin position="22"/>
        <end position="187"/>
    </location>
</feature>
<dbReference type="SUPFAM" id="SSF52833">
    <property type="entry name" value="Thioredoxin-like"/>
    <property type="match status" value="1"/>
</dbReference>
<feature type="binding site" evidence="3">
    <location>
        <position position="62"/>
    </location>
    <ligand>
        <name>Cu cation</name>
        <dbReference type="ChEBI" id="CHEBI:23378"/>
    </ligand>
</feature>
<comment type="similarity">
    <text evidence="1">Belongs to the SCO1/2 family.</text>
</comment>
<dbReference type="InterPro" id="IPR036249">
    <property type="entry name" value="Thioredoxin-like_sf"/>
</dbReference>
<accession>A0A1M6G143</accession>
<evidence type="ECO:0000313" key="7">
    <source>
        <dbReference type="Proteomes" id="UP000184335"/>
    </source>
</evidence>
<gene>
    <name evidence="6" type="ORF">SAMN05443429_10813</name>
</gene>
<dbReference type="Pfam" id="PF02630">
    <property type="entry name" value="SCO1-SenC"/>
    <property type="match status" value="1"/>
</dbReference>
<organism evidence="6 7">
    <name type="scientific">Cruoricaptor ignavus</name>
    <dbReference type="NCBI Taxonomy" id="1118202"/>
    <lineage>
        <taxon>Bacteria</taxon>
        <taxon>Pseudomonadati</taxon>
        <taxon>Bacteroidota</taxon>
        <taxon>Flavobacteriia</taxon>
        <taxon>Flavobacteriales</taxon>
        <taxon>Weeksellaceae</taxon>
        <taxon>Cruoricaptor</taxon>
    </lineage>
</organism>
<keyword evidence="7" id="KW-1185">Reference proteome</keyword>
<feature type="binding site" evidence="3">
    <location>
        <position position="150"/>
    </location>
    <ligand>
        <name>Cu cation</name>
        <dbReference type="ChEBI" id="CHEBI:23378"/>
    </ligand>
</feature>
<protein>
    <submittedName>
        <fullName evidence="6">Protein SCO1/2</fullName>
    </submittedName>
</protein>